<evidence type="ECO:0000313" key="3">
    <source>
        <dbReference type="Proteomes" id="UP000053558"/>
    </source>
</evidence>
<name>A0A5M3N0Y0_CONPW</name>
<dbReference type="Proteomes" id="UP000053558">
    <property type="component" value="Unassembled WGS sequence"/>
</dbReference>
<feature type="compositionally biased region" description="Basic residues" evidence="1">
    <location>
        <begin position="636"/>
        <end position="654"/>
    </location>
</feature>
<dbReference type="AlphaFoldDB" id="A0A5M3N0Y0"/>
<feature type="compositionally biased region" description="Basic and acidic residues" evidence="1">
    <location>
        <begin position="215"/>
        <end position="227"/>
    </location>
</feature>
<feature type="compositionally biased region" description="Acidic residues" evidence="1">
    <location>
        <begin position="303"/>
        <end position="313"/>
    </location>
</feature>
<comment type="caution">
    <text evidence="2">The sequence shown here is derived from an EMBL/GenBank/DDBJ whole genome shotgun (WGS) entry which is preliminary data.</text>
</comment>
<organism evidence="2 3">
    <name type="scientific">Coniophora puteana (strain RWD-64-598)</name>
    <name type="common">Brown rot fungus</name>
    <dbReference type="NCBI Taxonomy" id="741705"/>
    <lineage>
        <taxon>Eukaryota</taxon>
        <taxon>Fungi</taxon>
        <taxon>Dikarya</taxon>
        <taxon>Basidiomycota</taxon>
        <taxon>Agaricomycotina</taxon>
        <taxon>Agaricomycetes</taxon>
        <taxon>Agaricomycetidae</taxon>
        <taxon>Boletales</taxon>
        <taxon>Coniophorineae</taxon>
        <taxon>Coniophoraceae</taxon>
        <taxon>Coniophora</taxon>
    </lineage>
</organism>
<dbReference type="EMBL" id="JH711575">
    <property type="protein sequence ID" value="EIW84555.1"/>
    <property type="molecule type" value="Genomic_DNA"/>
</dbReference>
<feature type="compositionally biased region" description="Low complexity" evidence="1">
    <location>
        <begin position="50"/>
        <end position="82"/>
    </location>
</feature>
<feature type="compositionally biased region" description="Basic and acidic residues" evidence="1">
    <location>
        <begin position="345"/>
        <end position="354"/>
    </location>
</feature>
<gene>
    <name evidence="2" type="ORF">CONPUDRAFT_163646</name>
</gene>
<protein>
    <submittedName>
        <fullName evidence="2">Uncharacterized protein</fullName>
    </submittedName>
</protein>
<feature type="compositionally biased region" description="Acidic residues" evidence="1">
    <location>
        <begin position="205"/>
        <end position="214"/>
    </location>
</feature>
<evidence type="ECO:0000313" key="2">
    <source>
        <dbReference type="EMBL" id="EIW84555.1"/>
    </source>
</evidence>
<evidence type="ECO:0000256" key="1">
    <source>
        <dbReference type="SAM" id="MobiDB-lite"/>
    </source>
</evidence>
<proteinExistence type="predicted"/>
<feature type="compositionally biased region" description="Low complexity" evidence="1">
    <location>
        <begin position="669"/>
        <end position="685"/>
    </location>
</feature>
<feature type="region of interest" description="Disordered" evidence="1">
    <location>
        <begin position="629"/>
        <end position="695"/>
    </location>
</feature>
<feature type="region of interest" description="Disordered" evidence="1">
    <location>
        <begin position="142"/>
        <end position="397"/>
    </location>
</feature>
<sequence length="1041" mass="115565">MLLQLSELTLHWRNLALEYYSQPRTFQLKTIPRVASWTAHVPADARSGLSTSHSHFMTSTSSKTTVTATTSISRARSKSTTSNSAPTSKKGQPITQEPAHDDAEEVPNIRDDDDSGDVQHEQKFIAAQSGRARDNVVVSISWRSPTPDLGPPFTQREPLQPQSGSLKRTLTEALASEPEDDEALSKEEPYFEESPIVSEKVGGQDVEDEDEDEDVKSNAEEDMDHLNEIGYKSDNMVEDGDEEKMSTGEVDVGVDENEPQVEDMDKDRSGNGQDEPQDIEAASQEERGDDAMDLQTNEQDSNNLDDDAMEPDQDVQAIELPSPKEIPALRKLESLPRTTHSMHARASEAQERPQKRTKVMAKVVGSTTQRAPSSKPTSSRRPVSHRAVSASTTPDAADAVKVNAPSKGKKYCMDDLPSGARDERKFSGGFIPTVCMYYGAQDYDAVWKDDGLPELLKKIWRVIYGAEVPPEYLPAVISLTLDRLYLWRNNFSSTAVSALLFVFAGSNIIEEEERLNYSKELHAQNAFIYEKFEDRHPLSTFLGSYFLMVLSCHFQAIQGFVRISALANVHEPDYIPYRAAALAAAACCRALEMNVEGKLGNVGGALEHTIRSGCSANSEGFSKAKKFMTQANAARKPPKKGKKTVAKGKGKKKQANTGSNAGDSDDVAEAQAPASQAPDASQTPDAPAPATPLPFSKDHYGKLVKKFYQYAVGMGEERIIDAFAASGEVIQHDDSESEESEADGTEGPSDDDFLVLNCFWMHLTHIHVQIQGDGDTESKNVTGLRLPHLTSLIIESNNRIDIEIPTLLLNLPSLVELCAPIAGPDLWSDFSAPDEDHIHHTHHNLKRVCIDVLYGSSFFDVAILPSLRDLTVSAASPASIRNVIDLLERSKCCLRRLAIISSDFNVCHGDSDSDAIDMGDADSASYNWDTVWEEEEGDICFDKEGYDRACQRIEDEPKEYDVYYDGEDDHFNRYVPRDRSETFIDPDRFEYSEYHYGEKLVGLGRLMKQRFDIPIVEYSPSVSRTGLFEDIKARWYEHEGQ</sequence>
<feature type="region of interest" description="Disordered" evidence="1">
    <location>
        <begin position="46"/>
        <end position="119"/>
    </location>
</feature>
<accession>A0A5M3N0Y0</accession>
<feature type="compositionally biased region" description="Polar residues" evidence="1">
    <location>
        <begin position="365"/>
        <end position="381"/>
    </location>
</feature>
<feature type="compositionally biased region" description="Polar residues" evidence="1">
    <location>
        <begin position="83"/>
        <end position="95"/>
    </location>
</feature>
<dbReference type="GeneID" id="19204957"/>
<dbReference type="RefSeq" id="XP_007766223.1">
    <property type="nucleotide sequence ID" value="XM_007768033.1"/>
</dbReference>
<keyword evidence="3" id="KW-1185">Reference proteome</keyword>
<dbReference type="KEGG" id="cput:CONPUDRAFT_163646"/>
<reference evidence="3" key="1">
    <citation type="journal article" date="2012" name="Science">
        <title>The Paleozoic origin of enzymatic lignin decomposition reconstructed from 31 fungal genomes.</title>
        <authorList>
            <person name="Floudas D."/>
            <person name="Binder M."/>
            <person name="Riley R."/>
            <person name="Barry K."/>
            <person name="Blanchette R.A."/>
            <person name="Henrissat B."/>
            <person name="Martinez A.T."/>
            <person name="Otillar R."/>
            <person name="Spatafora J.W."/>
            <person name="Yadav J.S."/>
            <person name="Aerts A."/>
            <person name="Benoit I."/>
            <person name="Boyd A."/>
            <person name="Carlson A."/>
            <person name="Copeland A."/>
            <person name="Coutinho P.M."/>
            <person name="de Vries R.P."/>
            <person name="Ferreira P."/>
            <person name="Findley K."/>
            <person name="Foster B."/>
            <person name="Gaskell J."/>
            <person name="Glotzer D."/>
            <person name="Gorecki P."/>
            <person name="Heitman J."/>
            <person name="Hesse C."/>
            <person name="Hori C."/>
            <person name="Igarashi K."/>
            <person name="Jurgens J.A."/>
            <person name="Kallen N."/>
            <person name="Kersten P."/>
            <person name="Kohler A."/>
            <person name="Kuees U."/>
            <person name="Kumar T.K.A."/>
            <person name="Kuo A."/>
            <person name="LaButti K."/>
            <person name="Larrondo L.F."/>
            <person name="Lindquist E."/>
            <person name="Ling A."/>
            <person name="Lombard V."/>
            <person name="Lucas S."/>
            <person name="Lundell T."/>
            <person name="Martin R."/>
            <person name="McLaughlin D.J."/>
            <person name="Morgenstern I."/>
            <person name="Morin E."/>
            <person name="Murat C."/>
            <person name="Nagy L.G."/>
            <person name="Nolan M."/>
            <person name="Ohm R.A."/>
            <person name="Patyshakuliyeva A."/>
            <person name="Rokas A."/>
            <person name="Ruiz-Duenas F.J."/>
            <person name="Sabat G."/>
            <person name="Salamov A."/>
            <person name="Samejima M."/>
            <person name="Schmutz J."/>
            <person name="Slot J.C."/>
            <person name="St John F."/>
            <person name="Stenlid J."/>
            <person name="Sun H."/>
            <person name="Sun S."/>
            <person name="Syed K."/>
            <person name="Tsang A."/>
            <person name="Wiebenga A."/>
            <person name="Young D."/>
            <person name="Pisabarro A."/>
            <person name="Eastwood D.C."/>
            <person name="Martin F."/>
            <person name="Cullen D."/>
            <person name="Grigoriev I.V."/>
            <person name="Hibbett D.S."/>
        </authorList>
    </citation>
    <scope>NUCLEOTIDE SEQUENCE [LARGE SCALE GENOMIC DNA]</scope>
    <source>
        <strain evidence="3">RWD-64-598 SS2</strain>
    </source>
</reference>
<dbReference type="OrthoDB" id="3928002at2759"/>
<feature type="compositionally biased region" description="Acidic residues" evidence="1">
    <location>
        <begin position="252"/>
        <end position="262"/>
    </location>
</feature>